<feature type="transmembrane region" description="Helical" evidence="1">
    <location>
        <begin position="106"/>
        <end position="127"/>
    </location>
</feature>
<dbReference type="AlphaFoldDB" id="A0A0K1PY08"/>
<accession>A0A0K1PY08</accession>
<reference evidence="2 3" key="1">
    <citation type="submission" date="2015-08" db="EMBL/GenBank/DDBJ databases">
        <authorList>
            <person name="Babu N.S."/>
            <person name="Beckwith C.J."/>
            <person name="Beseler K.G."/>
            <person name="Brison A."/>
            <person name="Carone J.V."/>
            <person name="Caskin T.P."/>
            <person name="Diamond M."/>
            <person name="Durham M.E."/>
            <person name="Foxe J.M."/>
            <person name="Go M."/>
            <person name="Henderson B.A."/>
            <person name="Jones I.B."/>
            <person name="McGettigan J.A."/>
            <person name="Micheletti S.J."/>
            <person name="Nasrallah M.E."/>
            <person name="Ortiz D."/>
            <person name="Piller C.R."/>
            <person name="Privatt S.R."/>
            <person name="Schneider S.L."/>
            <person name="Sharp S."/>
            <person name="Smith T.C."/>
            <person name="Stanton J.D."/>
            <person name="Ullery H.E."/>
            <person name="Wilson R.J."/>
            <person name="Serrano M.G."/>
            <person name="Buck G."/>
            <person name="Lee V."/>
            <person name="Wang Y."/>
            <person name="Carvalho R."/>
            <person name="Voegtly L."/>
            <person name="Shi R."/>
            <person name="Duckworth R."/>
            <person name="Johnson A."/>
            <person name="Loviza R."/>
            <person name="Walstead R."/>
            <person name="Shah Z."/>
            <person name="Kiflezghi M."/>
            <person name="Wade K."/>
            <person name="Ball S.L."/>
            <person name="Bradley K.W."/>
            <person name="Asai D.J."/>
            <person name="Bowman C.A."/>
            <person name="Russell D.A."/>
            <person name="Pope W.H."/>
            <person name="Jacobs-Sera D."/>
            <person name="Hendrix R.W."/>
            <person name="Hatfull G.F."/>
        </authorList>
    </citation>
    <scope>NUCLEOTIDE SEQUENCE [LARGE SCALE GENOMIC DNA]</scope>
    <source>
        <strain evidence="2 3">DSM 27648</strain>
    </source>
</reference>
<name>A0A0K1PY08_9BACT</name>
<dbReference type="OrthoDB" id="6027329at2"/>
<dbReference type="RefSeq" id="WP_146649378.1">
    <property type="nucleotide sequence ID" value="NZ_CP012333.1"/>
</dbReference>
<dbReference type="EMBL" id="CP012333">
    <property type="protein sequence ID" value="AKU98415.1"/>
    <property type="molecule type" value="Genomic_DNA"/>
</dbReference>
<feature type="transmembrane region" description="Helical" evidence="1">
    <location>
        <begin position="51"/>
        <end position="71"/>
    </location>
</feature>
<evidence type="ECO:0008006" key="4">
    <source>
        <dbReference type="Google" id="ProtNLM"/>
    </source>
</evidence>
<protein>
    <recommendedName>
        <fullName evidence="4">Integral membrane protein</fullName>
    </recommendedName>
</protein>
<keyword evidence="1" id="KW-1133">Transmembrane helix</keyword>
<evidence type="ECO:0000313" key="3">
    <source>
        <dbReference type="Proteomes" id="UP000064967"/>
    </source>
</evidence>
<feature type="transmembrane region" description="Helical" evidence="1">
    <location>
        <begin position="20"/>
        <end position="39"/>
    </location>
</feature>
<feature type="transmembrane region" description="Helical" evidence="1">
    <location>
        <begin position="78"/>
        <end position="100"/>
    </location>
</feature>
<keyword evidence="1" id="KW-0812">Transmembrane</keyword>
<dbReference type="KEGG" id="llu:AKJ09_05079"/>
<dbReference type="Proteomes" id="UP000064967">
    <property type="component" value="Chromosome"/>
</dbReference>
<dbReference type="STRING" id="1391654.AKJ09_05079"/>
<evidence type="ECO:0000256" key="1">
    <source>
        <dbReference type="SAM" id="Phobius"/>
    </source>
</evidence>
<gene>
    <name evidence="2" type="ORF">AKJ09_05079</name>
</gene>
<organism evidence="2 3">
    <name type="scientific">Labilithrix luteola</name>
    <dbReference type="NCBI Taxonomy" id="1391654"/>
    <lineage>
        <taxon>Bacteria</taxon>
        <taxon>Pseudomonadati</taxon>
        <taxon>Myxococcota</taxon>
        <taxon>Polyangia</taxon>
        <taxon>Polyangiales</taxon>
        <taxon>Labilitrichaceae</taxon>
        <taxon>Labilithrix</taxon>
    </lineage>
</organism>
<proteinExistence type="predicted"/>
<evidence type="ECO:0000313" key="2">
    <source>
        <dbReference type="EMBL" id="AKU98415.1"/>
    </source>
</evidence>
<keyword evidence="1" id="KW-0472">Membrane</keyword>
<sequence length="133" mass="13412">MTTFAPIAISPQGSTLRRVLAVDAATCAGMGALLTAATRPLAGLLGLPSDLLFWSGVSLFPIAVLMGRIATRPAMPRAGVGFVIAGNVGWVVGSAVVLFATSPSALGYAFVLAQAAVVGILAELEYVGLRKAG</sequence>
<keyword evidence="3" id="KW-1185">Reference proteome</keyword>